<evidence type="ECO:0000313" key="2">
    <source>
        <dbReference type="EMBL" id="CDM68862.1"/>
    </source>
</evidence>
<accession>W6S3G0</accession>
<gene>
    <name evidence="2" type="ORF">CM240_1704</name>
</gene>
<protein>
    <submittedName>
        <fullName evidence="2">LSU ribosomal protein L7AE</fullName>
    </submittedName>
</protein>
<proteinExistence type="predicted"/>
<keyword evidence="2" id="KW-0689">Ribosomal protein</keyword>
<dbReference type="RefSeq" id="WP_044038318.1">
    <property type="nucleotide sequence ID" value="NZ_HG917868.1"/>
</dbReference>
<dbReference type="Gene3D" id="3.30.1330.30">
    <property type="match status" value="1"/>
</dbReference>
<dbReference type="PATRIC" id="fig|1216932.3.peg.1698"/>
<dbReference type="KEGG" id="clt:CM240_1704"/>
<dbReference type="Pfam" id="PF01248">
    <property type="entry name" value="Ribosomal_L7Ae"/>
    <property type="match status" value="1"/>
</dbReference>
<keyword evidence="3" id="KW-1185">Reference proteome</keyword>
<dbReference type="OrthoDB" id="9794863at2"/>
<dbReference type="InterPro" id="IPR004038">
    <property type="entry name" value="Ribosomal_eL8/eL30/eS12/Gad45"/>
</dbReference>
<dbReference type="SUPFAM" id="SSF55315">
    <property type="entry name" value="L30e-like"/>
    <property type="match status" value="1"/>
</dbReference>
<organism evidence="2 3">
    <name type="scientific">Clostridium bornimense</name>
    <dbReference type="NCBI Taxonomy" id="1216932"/>
    <lineage>
        <taxon>Bacteria</taxon>
        <taxon>Bacillati</taxon>
        <taxon>Bacillota</taxon>
        <taxon>Clostridia</taxon>
        <taxon>Eubacteriales</taxon>
        <taxon>Clostridiaceae</taxon>
        <taxon>Clostridium</taxon>
    </lineage>
</organism>
<dbReference type="HOGENOM" id="CLU_157804_1_0_9"/>
<feature type="domain" description="Ribosomal protein eL8/eL30/eS12/Gadd45" evidence="1">
    <location>
        <begin position="9"/>
        <end position="82"/>
    </location>
</feature>
<evidence type="ECO:0000259" key="1">
    <source>
        <dbReference type="Pfam" id="PF01248"/>
    </source>
</evidence>
<dbReference type="STRING" id="1216932.CM240_1704"/>
<name>W6S3G0_9CLOT</name>
<evidence type="ECO:0000313" key="3">
    <source>
        <dbReference type="Proteomes" id="UP000019426"/>
    </source>
</evidence>
<dbReference type="EMBL" id="HG917868">
    <property type="protein sequence ID" value="CDM68862.1"/>
    <property type="molecule type" value="Genomic_DNA"/>
</dbReference>
<dbReference type="Proteomes" id="UP000019426">
    <property type="component" value="Chromosome M2/40_rep1"/>
</dbReference>
<dbReference type="InterPro" id="IPR029064">
    <property type="entry name" value="Ribosomal_eL30-like_sf"/>
</dbReference>
<dbReference type="GO" id="GO:0005840">
    <property type="term" value="C:ribosome"/>
    <property type="evidence" value="ECO:0007669"/>
    <property type="project" value="UniProtKB-KW"/>
</dbReference>
<dbReference type="NCBIfam" id="NF004078">
    <property type="entry name" value="PRK05583.1"/>
    <property type="match status" value="1"/>
</dbReference>
<reference evidence="2 3" key="1">
    <citation type="submission" date="2013-11" db="EMBL/GenBank/DDBJ databases">
        <title>Complete genome sequence of Clostridum sp. M2/40.</title>
        <authorList>
            <person name="Wibberg D."/>
            <person name="Puehler A."/>
            <person name="Schlueter A."/>
        </authorList>
    </citation>
    <scope>NUCLEOTIDE SEQUENCE [LARGE SCALE GENOMIC DNA]</scope>
    <source>
        <strain evidence="3">M2/40</strain>
    </source>
</reference>
<keyword evidence="2" id="KW-0687">Ribonucleoprotein</keyword>
<sequence length="103" mass="11875">MQNKFIQFLGIAKRSGNVCEGYNKTEEFIKLKKLSLVIMSKESSDNTKKKFKVYCEKFKVPIIEDYSKEELGAILGREEINIIGILDKKIGDRLLELNIEESN</sequence>
<dbReference type="AlphaFoldDB" id="W6S3G0"/>
<dbReference type="eggNOG" id="COG1358">
    <property type="taxonomic scope" value="Bacteria"/>
</dbReference>